<keyword evidence="3" id="KW-1185">Reference proteome</keyword>
<sequence length="288" mass="31878">MRPAWWRPPRSDRLSRERDGKRMLTTTTQRSIDVSGIPVGYHVAGEGPGPELVLIHGGTGHPETSFATLLEHFTQHRSAIVPGYSGSSLTPLPEGEVDVDMLVDQVAGVVEAAARGPVDLFGISTGAVVAAALAGKRPELVRRMVVLGGFVHYRRPWQRLLMRTWLRLAELDPDAFAEFTLLHVVSDTFIDSMSASERLRLRSGLMPSEGLIALLELINRLDISDYVRKIECPTLVLGMRQDQLVPVRYAREFRDAIPGSDYVELDCGHAAAMEKPDELIMTIEKFLA</sequence>
<proteinExistence type="predicted"/>
<dbReference type="InterPro" id="IPR000073">
    <property type="entry name" value="AB_hydrolase_1"/>
</dbReference>
<evidence type="ECO:0000313" key="2">
    <source>
        <dbReference type="EMBL" id="TLP58695.1"/>
    </source>
</evidence>
<dbReference type="Pfam" id="PF00561">
    <property type="entry name" value="Abhydrolase_1"/>
    <property type="match status" value="1"/>
</dbReference>
<evidence type="ECO:0000313" key="3">
    <source>
        <dbReference type="Proteomes" id="UP000309033"/>
    </source>
</evidence>
<accession>A0A5R8Z036</accession>
<feature type="domain" description="AB hydrolase-1" evidence="1">
    <location>
        <begin position="52"/>
        <end position="276"/>
    </location>
</feature>
<comment type="caution">
    <text evidence="2">The sequence shown here is derived from an EMBL/GenBank/DDBJ whole genome shotgun (WGS) entry which is preliminary data.</text>
</comment>
<dbReference type="AlphaFoldDB" id="A0A5R8Z036"/>
<dbReference type="Gene3D" id="3.40.50.1820">
    <property type="entry name" value="alpha/beta hydrolase"/>
    <property type="match status" value="1"/>
</dbReference>
<dbReference type="InterPro" id="IPR029058">
    <property type="entry name" value="AB_hydrolase_fold"/>
</dbReference>
<dbReference type="SUPFAM" id="SSF53474">
    <property type="entry name" value="alpha/beta-Hydrolases"/>
    <property type="match status" value="1"/>
</dbReference>
<reference evidence="2" key="1">
    <citation type="submission" date="2019-05" db="EMBL/GenBank/DDBJ databases">
        <title>Isolation, diversity and antifungal activity of Actinobacteria from wheat.</title>
        <authorList>
            <person name="Yu B."/>
        </authorList>
    </citation>
    <scope>NUCLEOTIDE SEQUENCE [LARGE SCALE GENOMIC DNA]</scope>
    <source>
        <strain evidence="2">NEAU-HEGS1-5</strain>
    </source>
</reference>
<dbReference type="OrthoDB" id="3866834at2"/>
<evidence type="ECO:0000259" key="1">
    <source>
        <dbReference type="Pfam" id="PF00561"/>
    </source>
</evidence>
<name>A0A5R8Z036_9ACTN</name>
<organism evidence="2 3">
    <name type="scientific">Microbispora triticiradicis</name>
    <dbReference type="NCBI Taxonomy" id="2200763"/>
    <lineage>
        <taxon>Bacteria</taxon>
        <taxon>Bacillati</taxon>
        <taxon>Actinomycetota</taxon>
        <taxon>Actinomycetes</taxon>
        <taxon>Streptosporangiales</taxon>
        <taxon>Streptosporangiaceae</taxon>
        <taxon>Microbispora</taxon>
    </lineage>
</organism>
<protein>
    <submittedName>
        <fullName evidence="2">Alpha/beta hydrolase</fullName>
    </submittedName>
</protein>
<dbReference type="PANTHER" id="PTHR43798">
    <property type="entry name" value="MONOACYLGLYCEROL LIPASE"/>
    <property type="match status" value="1"/>
</dbReference>
<keyword evidence="2" id="KW-0378">Hydrolase</keyword>
<dbReference type="GO" id="GO:0016787">
    <property type="term" value="F:hydrolase activity"/>
    <property type="evidence" value="ECO:0007669"/>
    <property type="project" value="UniProtKB-KW"/>
</dbReference>
<dbReference type="EMBL" id="VANP01000006">
    <property type="protein sequence ID" value="TLP58695.1"/>
    <property type="molecule type" value="Genomic_DNA"/>
</dbReference>
<gene>
    <name evidence="2" type="ORF">FED44_17720</name>
</gene>
<dbReference type="InterPro" id="IPR050266">
    <property type="entry name" value="AB_hydrolase_sf"/>
</dbReference>
<dbReference type="Proteomes" id="UP000309033">
    <property type="component" value="Unassembled WGS sequence"/>
</dbReference>